<name>A0A069QSU2_HOYLO</name>
<gene>
    <name evidence="1" type="ORF">HMPREF1991_01011</name>
</gene>
<proteinExistence type="predicted"/>
<evidence type="ECO:0000313" key="1">
    <source>
        <dbReference type="EMBL" id="KDR52921.1"/>
    </source>
</evidence>
<reference evidence="1 2" key="1">
    <citation type="submission" date="2013-08" db="EMBL/GenBank/DDBJ databases">
        <authorList>
            <person name="Weinstock G."/>
            <person name="Sodergren E."/>
            <person name="Wylie T."/>
            <person name="Fulton L."/>
            <person name="Fulton R."/>
            <person name="Fronick C."/>
            <person name="O'Laughlin M."/>
            <person name="Godfrey J."/>
            <person name="Miner T."/>
            <person name="Herter B."/>
            <person name="Appelbaum E."/>
            <person name="Cordes M."/>
            <person name="Lek S."/>
            <person name="Wollam A."/>
            <person name="Pepin K.H."/>
            <person name="Palsikar V.B."/>
            <person name="Mitreva M."/>
            <person name="Wilson R.K."/>
        </authorList>
    </citation>
    <scope>NUCLEOTIDE SEQUENCE [LARGE SCALE GENOMIC DNA]</scope>
    <source>
        <strain evidence="1 2">ATCC 15930</strain>
    </source>
</reference>
<sequence length="69" mass="7584">MKTKGTAGREEREREGKEHLINKVVSCSHEALVTCRAWRKRGGLQVATNAQGVASATPFLCIAPKRFMA</sequence>
<comment type="caution">
    <text evidence="1">The sequence shown here is derived from an EMBL/GenBank/DDBJ whole genome shotgun (WGS) entry which is preliminary data.</text>
</comment>
<dbReference type="Proteomes" id="UP000027442">
    <property type="component" value="Unassembled WGS sequence"/>
</dbReference>
<organism evidence="1 2">
    <name type="scientific">Hoylesella loescheii DSM 19665 = JCM 12249 = ATCC 15930</name>
    <dbReference type="NCBI Taxonomy" id="1122985"/>
    <lineage>
        <taxon>Bacteria</taxon>
        <taxon>Pseudomonadati</taxon>
        <taxon>Bacteroidota</taxon>
        <taxon>Bacteroidia</taxon>
        <taxon>Bacteroidales</taxon>
        <taxon>Prevotellaceae</taxon>
        <taxon>Hoylesella</taxon>
    </lineage>
</organism>
<evidence type="ECO:0000313" key="2">
    <source>
        <dbReference type="Proteomes" id="UP000027442"/>
    </source>
</evidence>
<dbReference type="EMBL" id="JNGW01000037">
    <property type="protein sequence ID" value="KDR52921.1"/>
    <property type="molecule type" value="Genomic_DNA"/>
</dbReference>
<accession>A0A069QSU2</accession>
<dbReference type="HOGENOM" id="CLU_2772444_0_0_10"/>
<keyword evidence="2" id="KW-1185">Reference proteome</keyword>
<protein>
    <submittedName>
        <fullName evidence="1">Uncharacterized protein</fullName>
    </submittedName>
</protein>
<dbReference type="AlphaFoldDB" id="A0A069QSU2"/>